<organism evidence="2 3">
    <name type="scientific">Plutella xylostella</name>
    <name type="common">Diamondback moth</name>
    <name type="synonym">Plutella maculipennis</name>
    <dbReference type="NCBI Taxonomy" id="51655"/>
    <lineage>
        <taxon>Eukaryota</taxon>
        <taxon>Metazoa</taxon>
        <taxon>Ecdysozoa</taxon>
        <taxon>Arthropoda</taxon>
        <taxon>Hexapoda</taxon>
        <taxon>Insecta</taxon>
        <taxon>Pterygota</taxon>
        <taxon>Neoptera</taxon>
        <taxon>Endopterygota</taxon>
        <taxon>Lepidoptera</taxon>
        <taxon>Glossata</taxon>
        <taxon>Ditrysia</taxon>
        <taxon>Yponomeutoidea</taxon>
        <taxon>Plutellidae</taxon>
        <taxon>Plutella</taxon>
    </lineage>
</organism>
<sequence>MEAMPASNRNASLLLVPGAACRGLGDRRGGGGAARALPTAAEAPRPRRLARPRARAPLPRAAENSVRLAVIHRVPVFRALSQYQHKWLTTKQRFYDI</sequence>
<feature type="region of interest" description="Disordered" evidence="1">
    <location>
        <begin position="27"/>
        <end position="58"/>
    </location>
</feature>
<reference evidence="2" key="1">
    <citation type="submission" date="2020-11" db="EMBL/GenBank/DDBJ databases">
        <authorList>
            <person name="Whiteford S."/>
        </authorList>
    </citation>
    <scope>NUCLEOTIDE SEQUENCE</scope>
</reference>
<dbReference type="AlphaFoldDB" id="A0A8S4DMW9"/>
<feature type="compositionally biased region" description="Low complexity" evidence="1">
    <location>
        <begin position="34"/>
        <end position="43"/>
    </location>
</feature>
<comment type="caution">
    <text evidence="2">The sequence shown here is derived from an EMBL/GenBank/DDBJ whole genome shotgun (WGS) entry which is preliminary data.</text>
</comment>
<evidence type="ECO:0000313" key="3">
    <source>
        <dbReference type="Proteomes" id="UP000653454"/>
    </source>
</evidence>
<proteinExistence type="predicted"/>
<accession>A0A8S4DMW9</accession>
<protein>
    <submittedName>
        <fullName evidence="2">(diamondback moth) hypothetical protein</fullName>
    </submittedName>
</protein>
<keyword evidence="3" id="KW-1185">Reference proteome</keyword>
<dbReference type="EMBL" id="CAJHNJ030000005">
    <property type="protein sequence ID" value="CAG9099948.1"/>
    <property type="molecule type" value="Genomic_DNA"/>
</dbReference>
<evidence type="ECO:0000313" key="2">
    <source>
        <dbReference type="EMBL" id="CAG9099948.1"/>
    </source>
</evidence>
<evidence type="ECO:0000256" key="1">
    <source>
        <dbReference type="SAM" id="MobiDB-lite"/>
    </source>
</evidence>
<name>A0A8S4DMW9_PLUXY</name>
<dbReference type="Proteomes" id="UP000653454">
    <property type="component" value="Unassembled WGS sequence"/>
</dbReference>
<gene>
    <name evidence="2" type="ORF">PLXY2_LOCUS2383</name>
</gene>